<organism evidence="2 3">
    <name type="scientific">Hydrogenophaga aromaticivorans</name>
    <dbReference type="NCBI Taxonomy" id="2610898"/>
    <lineage>
        <taxon>Bacteria</taxon>
        <taxon>Pseudomonadati</taxon>
        <taxon>Pseudomonadota</taxon>
        <taxon>Betaproteobacteria</taxon>
        <taxon>Burkholderiales</taxon>
        <taxon>Comamonadaceae</taxon>
        <taxon>Hydrogenophaga</taxon>
    </lineage>
</organism>
<dbReference type="RefSeq" id="WP_177138812.1">
    <property type="nucleotide sequence ID" value="NZ_VYGV01000026.1"/>
</dbReference>
<keyword evidence="3" id="KW-1185">Reference proteome</keyword>
<dbReference type="InterPro" id="IPR050483">
    <property type="entry name" value="CoA-transferase_III_domain"/>
</dbReference>
<dbReference type="AlphaFoldDB" id="A0A7Y8H0J6"/>
<reference evidence="2 3" key="1">
    <citation type="submission" date="2019-09" db="EMBL/GenBank/DDBJ databases">
        <title>Hydrogenophaga aromatica sp. nov., isolated from a para-xylene-degrading enrichment culture.</title>
        <authorList>
            <person name="Tancsics A."/>
            <person name="Banerjee S."/>
        </authorList>
    </citation>
    <scope>NUCLEOTIDE SEQUENCE [LARGE SCALE GENOMIC DNA]</scope>
    <source>
        <strain evidence="2 3">D2P1</strain>
    </source>
</reference>
<evidence type="ECO:0000313" key="3">
    <source>
        <dbReference type="Proteomes" id="UP000545507"/>
    </source>
</evidence>
<dbReference type="PANTHER" id="PTHR48207:SF3">
    <property type="entry name" value="SUCCINATE--HYDROXYMETHYLGLUTARATE COA-TRANSFERASE"/>
    <property type="match status" value="1"/>
</dbReference>
<keyword evidence="1 2" id="KW-0808">Transferase</keyword>
<protein>
    <submittedName>
        <fullName evidence="2">CoA transferase</fullName>
    </submittedName>
</protein>
<dbReference type="SUPFAM" id="SSF89796">
    <property type="entry name" value="CoA-transferase family III (CaiB/BaiF)"/>
    <property type="match status" value="1"/>
</dbReference>
<dbReference type="InterPro" id="IPR044855">
    <property type="entry name" value="CoA-Trfase_III_dom3_sf"/>
</dbReference>
<comment type="caution">
    <text evidence="2">The sequence shown here is derived from an EMBL/GenBank/DDBJ whole genome shotgun (WGS) entry which is preliminary data.</text>
</comment>
<dbReference type="Gene3D" id="3.40.50.10540">
    <property type="entry name" value="Crotonobetainyl-coa:carnitine coa-transferase, domain 1"/>
    <property type="match status" value="1"/>
</dbReference>
<dbReference type="Gene3D" id="3.30.1540.10">
    <property type="entry name" value="formyl-coa transferase, domain 3"/>
    <property type="match status" value="1"/>
</dbReference>
<sequence>MPPGFSLPPQALRGVRVLDFSHVIAGPFATFHLAQMGAEVIKVEKPGGGDVMRRSASGASAFTALNAGKITREIDMGSDEGRAALLAYAREADVLVDNYRPGVLQRHGLGYDDLKALNPGIVYCAISGYGYADPQRTGRGAYDHVIQALTGMTMLAGQEGDPPVKVGFPVVDAATGVIGALAIVAALREREHTGVGSFLDVSMWASALQLMYPFACDAMTLDHDIARVGNKGYSGSPAADTFACRDGWLAIGANTPAHVARLLAVLEIPPAEVAPMLEPEDAEAGARFARARDPKAFRDTLAARLADRSAVDLEQRLNAVGVPCAKVRTLREFTREAVETGLLQPVVLGEGEARAVTPGLGWRVLS</sequence>
<accession>A0A7Y8H0J6</accession>
<proteinExistence type="predicted"/>
<gene>
    <name evidence="2" type="ORF">F3K02_23920</name>
</gene>
<dbReference type="GO" id="GO:0008410">
    <property type="term" value="F:CoA-transferase activity"/>
    <property type="evidence" value="ECO:0007669"/>
    <property type="project" value="TreeGrafter"/>
</dbReference>
<evidence type="ECO:0000313" key="2">
    <source>
        <dbReference type="EMBL" id="NWF48275.1"/>
    </source>
</evidence>
<dbReference type="Pfam" id="PF02515">
    <property type="entry name" value="CoA_transf_3"/>
    <property type="match status" value="1"/>
</dbReference>
<name>A0A7Y8H0J6_9BURK</name>
<dbReference type="PANTHER" id="PTHR48207">
    <property type="entry name" value="SUCCINATE--HYDROXYMETHYLGLUTARATE COA-TRANSFERASE"/>
    <property type="match status" value="1"/>
</dbReference>
<evidence type="ECO:0000256" key="1">
    <source>
        <dbReference type="ARBA" id="ARBA00022679"/>
    </source>
</evidence>
<dbReference type="InterPro" id="IPR003673">
    <property type="entry name" value="CoA-Trfase_fam_III"/>
</dbReference>
<dbReference type="Proteomes" id="UP000545507">
    <property type="component" value="Unassembled WGS sequence"/>
</dbReference>
<dbReference type="EMBL" id="VYGV01000026">
    <property type="protein sequence ID" value="NWF48275.1"/>
    <property type="molecule type" value="Genomic_DNA"/>
</dbReference>
<dbReference type="InterPro" id="IPR023606">
    <property type="entry name" value="CoA-Trfase_III_dom_1_sf"/>
</dbReference>